<keyword evidence="5" id="KW-0408">Iron</keyword>
<dbReference type="STRING" id="929558.SMGD1_2599"/>
<dbReference type="eggNOG" id="COG0535">
    <property type="taxonomic scope" value="Bacteria"/>
</dbReference>
<sequence length="290" mass="33100">MAKRKMQKVYIELTSKCGLSCDFCPSSNRSFSTMDIDLFKKLNLEVKAFTDDIAYHVVGDPLLVDNIKEYLDISENCGLNVHITTAGYYLKPWHLDALNHKAIKQINFSLNSYRGNSLPISLEEYLEKIASFTLAFREINSKSFINYRLWNEEKNNSHEDYNKEVISIMFNKLGVELSKVEADTKKSLRVISKVLFNFDSLFTWPSLEAPFVSDKGYCHGLSSQMAILSSGEVVPCCFDYEAVVNLGNIKDESLEKIVASSRSYDMIEGFKSGNILEELCKHCAYRTKFE</sequence>
<dbReference type="PANTHER" id="PTHR43787:SF10">
    <property type="entry name" value="COFACTOR MODIFYING PROTEIN"/>
    <property type="match status" value="1"/>
</dbReference>
<evidence type="ECO:0000256" key="2">
    <source>
        <dbReference type="ARBA" id="ARBA00022485"/>
    </source>
</evidence>
<dbReference type="InterPro" id="IPR023885">
    <property type="entry name" value="4Fe4S-binding_SPASM_dom"/>
</dbReference>
<accession>B6BK30</accession>
<dbReference type="SFLD" id="SFLDS00029">
    <property type="entry name" value="Radical_SAM"/>
    <property type="match status" value="1"/>
</dbReference>
<evidence type="ECO:0000256" key="5">
    <source>
        <dbReference type="ARBA" id="ARBA00023004"/>
    </source>
</evidence>
<gene>
    <name evidence="8" type="ORF">SMGD1_2599</name>
</gene>
<evidence type="ECO:0000313" key="9">
    <source>
        <dbReference type="Proteomes" id="UP000006431"/>
    </source>
</evidence>
<keyword evidence="2" id="KW-0004">4Fe-4S</keyword>
<evidence type="ECO:0000256" key="1">
    <source>
        <dbReference type="ARBA" id="ARBA00001966"/>
    </source>
</evidence>
<dbReference type="PANTHER" id="PTHR43787">
    <property type="entry name" value="FEMO COFACTOR BIOSYNTHESIS PROTEIN NIFB-RELATED"/>
    <property type="match status" value="1"/>
</dbReference>
<name>B6BK30_SULGG</name>
<keyword evidence="3" id="KW-0949">S-adenosyl-L-methionine</keyword>
<accession>H1FS41</accession>
<feature type="domain" description="4Fe4S-binding SPASM" evidence="7">
    <location>
        <begin position="218"/>
        <end position="283"/>
    </location>
</feature>
<comment type="cofactor">
    <cofactor evidence="1">
        <name>[4Fe-4S] cluster</name>
        <dbReference type="ChEBI" id="CHEBI:49883"/>
    </cofactor>
</comment>
<evidence type="ECO:0000256" key="3">
    <source>
        <dbReference type="ARBA" id="ARBA00022691"/>
    </source>
</evidence>
<dbReference type="Gene3D" id="3.20.20.70">
    <property type="entry name" value="Aldolase class I"/>
    <property type="match status" value="1"/>
</dbReference>
<dbReference type="EMBL" id="AFRZ01000001">
    <property type="protein sequence ID" value="EHP31121.1"/>
    <property type="molecule type" value="Genomic_DNA"/>
</dbReference>
<proteinExistence type="predicted"/>
<dbReference type="RefSeq" id="WP_008337114.1">
    <property type="nucleotide sequence ID" value="NZ_AFRZ01000001.1"/>
</dbReference>
<dbReference type="InterPro" id="IPR058240">
    <property type="entry name" value="rSAM_sf"/>
</dbReference>
<dbReference type="GO" id="GO:0051539">
    <property type="term" value="F:4 iron, 4 sulfur cluster binding"/>
    <property type="evidence" value="ECO:0007669"/>
    <property type="project" value="UniProtKB-KW"/>
</dbReference>
<keyword evidence="9" id="KW-1185">Reference proteome</keyword>
<organism evidence="8 9">
    <name type="scientific">Sulfurimonas gotlandica (strain DSM 19862 / JCM 16533 / GD1)</name>
    <dbReference type="NCBI Taxonomy" id="929558"/>
    <lineage>
        <taxon>Bacteria</taxon>
        <taxon>Pseudomonadati</taxon>
        <taxon>Campylobacterota</taxon>
        <taxon>Epsilonproteobacteria</taxon>
        <taxon>Campylobacterales</taxon>
        <taxon>Sulfurimonadaceae</taxon>
        <taxon>Sulfurimonas</taxon>
    </lineage>
</organism>
<dbReference type="InterPro" id="IPR007197">
    <property type="entry name" value="rSAM"/>
</dbReference>
<evidence type="ECO:0000256" key="4">
    <source>
        <dbReference type="ARBA" id="ARBA00022723"/>
    </source>
</evidence>
<keyword evidence="4" id="KW-0479">Metal-binding</keyword>
<dbReference type="GO" id="GO:0003824">
    <property type="term" value="F:catalytic activity"/>
    <property type="evidence" value="ECO:0007669"/>
    <property type="project" value="InterPro"/>
</dbReference>
<dbReference type="Proteomes" id="UP000006431">
    <property type="component" value="Unassembled WGS sequence"/>
</dbReference>
<evidence type="ECO:0000256" key="6">
    <source>
        <dbReference type="ARBA" id="ARBA00023014"/>
    </source>
</evidence>
<dbReference type="AlphaFoldDB" id="B6BK30"/>
<dbReference type="InterPro" id="IPR013785">
    <property type="entry name" value="Aldolase_TIM"/>
</dbReference>
<dbReference type="CDD" id="cd21122">
    <property type="entry name" value="SPASM_rSAM"/>
    <property type="match status" value="1"/>
</dbReference>
<dbReference type="SUPFAM" id="SSF102114">
    <property type="entry name" value="Radical SAM enzymes"/>
    <property type="match status" value="1"/>
</dbReference>
<reference evidence="8 9" key="1">
    <citation type="journal article" date="2012" name="Proc. Natl. Acad. Sci. U.S.A.">
        <title>Genome and physiology of a model Epsilonproteobacterium responsible for sulfide detoxification in marine oxygen depletion zones.</title>
        <authorList>
            <person name="Grote J."/>
            <person name="Schott T."/>
            <person name="Bruckner C.G."/>
            <person name="Glockner F.O."/>
            <person name="Jost G."/>
            <person name="Teeling H."/>
            <person name="Labrenz M."/>
            <person name="Jurgens K."/>
        </authorList>
    </citation>
    <scope>NUCLEOTIDE SEQUENCE [LARGE SCALE GENOMIC DNA]</scope>
    <source>
        <strain evidence="8 9">GD1</strain>
    </source>
</reference>
<keyword evidence="6" id="KW-0411">Iron-sulfur</keyword>
<evidence type="ECO:0000259" key="7">
    <source>
        <dbReference type="Pfam" id="PF13186"/>
    </source>
</evidence>
<dbReference type="PATRIC" id="fig|929558.5.peg.2588"/>
<dbReference type="GO" id="GO:0046872">
    <property type="term" value="F:metal ion binding"/>
    <property type="evidence" value="ECO:0007669"/>
    <property type="project" value="UniProtKB-KW"/>
</dbReference>
<dbReference type="HOGENOM" id="CLU_009273_1_4_7"/>
<dbReference type="CDD" id="cd01335">
    <property type="entry name" value="Radical_SAM"/>
    <property type="match status" value="1"/>
</dbReference>
<dbReference type="OrthoDB" id="9805809at2"/>
<dbReference type="Pfam" id="PF13186">
    <property type="entry name" value="SPASM"/>
    <property type="match status" value="1"/>
</dbReference>
<protein>
    <submittedName>
        <fullName evidence="8">Radical SAM domain protein</fullName>
    </submittedName>
</protein>
<evidence type="ECO:0000313" key="8">
    <source>
        <dbReference type="EMBL" id="EHP31121.1"/>
    </source>
</evidence>
<comment type="caution">
    <text evidence="8">The sequence shown here is derived from an EMBL/GenBank/DDBJ whole genome shotgun (WGS) entry which is preliminary data.</text>
</comment>